<comment type="caution">
    <text evidence="1">The sequence shown here is derived from an EMBL/GenBank/DDBJ whole genome shotgun (WGS) entry which is preliminary data.</text>
</comment>
<proteinExistence type="predicted"/>
<sequence>MSSEQDPPKVDFSDLDRADSLKETYHALWPYLLEQVRVLQSDLAEETADRQTNYSEDSLRKTILPQIADKLTEADIITVEVPEDRRKQRKKMVYWELEEEYRVDEGENTAD</sequence>
<dbReference type="Proteomes" id="UP000728647">
    <property type="component" value="Unassembled WGS sequence"/>
</dbReference>
<dbReference type="EMBL" id="JABURA010000001">
    <property type="protein sequence ID" value="NUB91131.1"/>
    <property type="molecule type" value="Genomic_DNA"/>
</dbReference>
<protein>
    <submittedName>
        <fullName evidence="1">Uncharacterized protein</fullName>
    </submittedName>
</protein>
<accession>A0A8J8GK43</accession>
<dbReference type="OrthoDB" id="376058at2157"/>
<gene>
    <name evidence="1" type="ORF">HT576_08865</name>
</gene>
<evidence type="ECO:0000313" key="1">
    <source>
        <dbReference type="EMBL" id="NUB91131.1"/>
    </source>
</evidence>
<name>A0A8J8GK43_9EURY</name>
<dbReference type="RefSeq" id="WP_174701796.1">
    <property type="nucleotide sequence ID" value="NZ_JABURA010000001.1"/>
</dbReference>
<organism evidence="1 2">
    <name type="scientific">Haloterrigena gelatinilytica</name>
    <dbReference type="NCBI Taxonomy" id="2741724"/>
    <lineage>
        <taxon>Archaea</taxon>
        <taxon>Methanobacteriati</taxon>
        <taxon>Methanobacteriota</taxon>
        <taxon>Stenosarchaea group</taxon>
        <taxon>Halobacteria</taxon>
        <taxon>Halobacteriales</taxon>
        <taxon>Natrialbaceae</taxon>
        <taxon>Haloterrigena</taxon>
    </lineage>
</organism>
<dbReference type="AlphaFoldDB" id="A0A8J8GK43"/>
<evidence type="ECO:0000313" key="2">
    <source>
        <dbReference type="Proteomes" id="UP000728647"/>
    </source>
</evidence>
<reference evidence="1" key="1">
    <citation type="submission" date="2020-06" db="EMBL/GenBank/DDBJ databases">
        <title>Haloterrigena sp. nov., an extremely halophilic archaeon isolated from a saline sediment.</title>
        <authorList>
            <person name="Liu B.-B."/>
        </authorList>
    </citation>
    <scope>NUCLEOTIDE SEQUENCE</scope>
    <source>
        <strain evidence="1">SYSU A121-1</strain>
    </source>
</reference>